<dbReference type="GO" id="GO:0022627">
    <property type="term" value="C:cytosolic small ribosomal subunit"/>
    <property type="evidence" value="ECO:0007669"/>
    <property type="project" value="TreeGrafter"/>
</dbReference>
<dbReference type="SMART" id="SM00316">
    <property type="entry name" value="S1"/>
    <property type="match status" value="5"/>
</dbReference>
<protein>
    <submittedName>
        <fullName evidence="7">Small subunit ribosomal protein S1</fullName>
    </submittedName>
</protein>
<feature type="domain" description="S1 motif" evidence="5">
    <location>
        <begin position="96"/>
        <end position="150"/>
    </location>
</feature>
<comment type="caution">
    <text evidence="7">The sequence shown here is derived from an EMBL/GenBank/DDBJ whole genome shotgun (WGS) entry which is preliminary data.</text>
</comment>
<dbReference type="GO" id="GO:0016740">
    <property type="term" value="F:transferase activity"/>
    <property type="evidence" value="ECO:0007669"/>
    <property type="project" value="UniProtKB-KW"/>
</dbReference>
<evidence type="ECO:0000256" key="2">
    <source>
        <dbReference type="ARBA" id="ARBA00022679"/>
    </source>
</evidence>
<dbReference type="EMBL" id="BDME01000006">
    <property type="protein sequence ID" value="GAX88191.1"/>
    <property type="molecule type" value="Genomic_DNA"/>
</dbReference>
<comment type="similarity">
    <text evidence="1">Belongs to the bacterial ribosomal protein bS1 family.</text>
</comment>
<dbReference type="GO" id="GO:0003729">
    <property type="term" value="F:mRNA binding"/>
    <property type="evidence" value="ECO:0007669"/>
    <property type="project" value="TreeGrafter"/>
</dbReference>
<evidence type="ECO:0000313" key="7">
    <source>
        <dbReference type="EMBL" id="GAX88191.1"/>
    </source>
</evidence>
<evidence type="ECO:0000259" key="5">
    <source>
        <dbReference type="PROSITE" id="PS50126"/>
    </source>
</evidence>
<keyword evidence="4" id="KW-0687">Ribonucleoprotein</keyword>
<evidence type="ECO:0000256" key="4">
    <source>
        <dbReference type="ARBA" id="ARBA00023274"/>
    </source>
</evidence>
<name>A0A292YGR4_9BACT</name>
<feature type="domain" description="S1 motif" evidence="5">
    <location>
        <begin position="175"/>
        <end position="240"/>
    </location>
</feature>
<accession>A0A292YGR4</accession>
<dbReference type="GO" id="GO:0006412">
    <property type="term" value="P:translation"/>
    <property type="evidence" value="ECO:0007669"/>
    <property type="project" value="TreeGrafter"/>
</dbReference>
<dbReference type="InterPro" id="IPR003029">
    <property type="entry name" value="S1_domain"/>
</dbReference>
<keyword evidence="8" id="KW-1185">Reference proteome</keyword>
<dbReference type="Gene3D" id="2.40.50.140">
    <property type="entry name" value="Nucleic acid-binding proteins"/>
    <property type="match status" value="4"/>
</dbReference>
<keyword evidence="2" id="KW-0808">Transferase</keyword>
<dbReference type="SUPFAM" id="SSF50249">
    <property type="entry name" value="Nucleic acid-binding proteins"/>
    <property type="match status" value="4"/>
</dbReference>
<dbReference type="Pfam" id="PF00575">
    <property type="entry name" value="S1"/>
    <property type="match status" value="4"/>
</dbReference>
<feature type="domain" description="TRAM" evidence="6">
    <location>
        <begin position="16"/>
        <end position="82"/>
    </location>
</feature>
<reference evidence="7 8" key="1">
    <citation type="journal article" date="2017" name="Syst. Appl. Microbiol.">
        <title>Lebetimonas natsushimae sp. nov., a novel strictly anaerobic, moderately thermophilic chemoautotroph isolated from a deep-sea hydrothermal vent polychaete nest in the Mid-Okinawa Trough.</title>
        <authorList>
            <person name="Nagata R."/>
            <person name="Takaki Y."/>
            <person name="Tame A."/>
            <person name="Nunoura T."/>
            <person name="Muto H."/>
            <person name="Mino S."/>
            <person name="Sawayama S."/>
            <person name="Takai K."/>
            <person name="Nakagawa S."/>
        </authorList>
    </citation>
    <scope>NUCLEOTIDE SEQUENCE [LARGE SCALE GENOMIC DNA]</scope>
    <source>
        <strain evidence="7 8">HS1857</strain>
    </source>
</reference>
<proteinExistence type="inferred from homology"/>
<feature type="domain" description="S1 motif" evidence="5">
    <location>
        <begin position="342"/>
        <end position="399"/>
    </location>
</feature>
<dbReference type="PANTHER" id="PTHR10724:SF7">
    <property type="entry name" value="SMALL RIBOSOMAL SUBUNIT PROTEIN BS1C"/>
    <property type="match status" value="1"/>
</dbReference>
<sequence>MAGRKNNLKNKGSDMELKIGDVVEFKIEKIIKGGFIGHIDDQEVFLPKSLSGLREDESVIGKNVKAKVKEFKENSVVVDRKAYLNEVKEKLESLKDKIIVAKVVKVKNNGIVIDVDGISGFVPKDEIFYKKIDHKKYISVDDEVEVMLIDPVRRIFSIKKALPNPWEEVKDLNKGDIVKVTVSHITEYGAFVDLGNGVEGFLHISEINWDGINDLTIGDEIEVEIVEIIPEEEKLRVSRKNLLNKPASEFAKKYKAGDIVKGIVTKFINVGAFVEIDGISVLLPNKFVSFKKGEKANEVLNIGDEIEVKVITIEEDNNKVIVSRKDVMPNPYEEFAKKYEIGDRVSGKVKHITDFGSFIDLGDVEALVRKEDLKNEYNVGDDFEGRIIEINGDKIKLAE</sequence>
<evidence type="ECO:0000256" key="3">
    <source>
        <dbReference type="ARBA" id="ARBA00022980"/>
    </source>
</evidence>
<evidence type="ECO:0000256" key="1">
    <source>
        <dbReference type="ARBA" id="ARBA00006767"/>
    </source>
</evidence>
<dbReference type="AlphaFoldDB" id="A0A292YGR4"/>
<dbReference type="InterPro" id="IPR012340">
    <property type="entry name" value="NA-bd_OB-fold"/>
</dbReference>
<evidence type="ECO:0000259" key="6">
    <source>
        <dbReference type="PROSITE" id="PS50926"/>
    </source>
</evidence>
<evidence type="ECO:0000313" key="8">
    <source>
        <dbReference type="Proteomes" id="UP000217944"/>
    </source>
</evidence>
<dbReference type="PROSITE" id="PS50926">
    <property type="entry name" value="TRAM"/>
    <property type="match status" value="1"/>
</dbReference>
<organism evidence="7 8">
    <name type="scientific">Lebetimonas natsushimae</name>
    <dbReference type="NCBI Taxonomy" id="1936991"/>
    <lineage>
        <taxon>Bacteria</taxon>
        <taxon>Pseudomonadati</taxon>
        <taxon>Campylobacterota</taxon>
        <taxon>Epsilonproteobacteria</taxon>
        <taxon>Nautiliales</taxon>
        <taxon>Nautiliaceae</taxon>
        <taxon>Lebetimonas</taxon>
    </lineage>
</organism>
<gene>
    <name evidence="7" type="ORF">LNAT_P1486</name>
</gene>
<dbReference type="PROSITE" id="PS50126">
    <property type="entry name" value="S1"/>
    <property type="match status" value="4"/>
</dbReference>
<dbReference type="InterPro" id="IPR050437">
    <property type="entry name" value="Ribos_protein_bS1-like"/>
</dbReference>
<dbReference type="InterPro" id="IPR002792">
    <property type="entry name" value="TRAM_dom"/>
</dbReference>
<dbReference type="PANTHER" id="PTHR10724">
    <property type="entry name" value="30S RIBOSOMAL PROTEIN S1"/>
    <property type="match status" value="1"/>
</dbReference>
<feature type="domain" description="S1 motif" evidence="5">
    <location>
        <begin position="257"/>
        <end position="325"/>
    </location>
</feature>
<dbReference type="Proteomes" id="UP000217944">
    <property type="component" value="Unassembled WGS sequence"/>
</dbReference>
<dbReference type="GO" id="GO:0003735">
    <property type="term" value="F:structural constituent of ribosome"/>
    <property type="evidence" value="ECO:0007669"/>
    <property type="project" value="TreeGrafter"/>
</dbReference>
<keyword evidence="3 7" id="KW-0689">Ribosomal protein</keyword>